<evidence type="ECO:0000256" key="3">
    <source>
        <dbReference type="ARBA" id="ARBA00022737"/>
    </source>
</evidence>
<keyword evidence="5 7" id="KW-0594">Phospholipid biosynthesis</keyword>
<keyword evidence="9" id="KW-1185">Reference proteome</keyword>
<comment type="caution">
    <text evidence="8">The sequence shown here is derived from an EMBL/GenBank/DDBJ whole genome shotgun (WGS) entry which is preliminary data.</text>
</comment>
<evidence type="ECO:0000256" key="6">
    <source>
        <dbReference type="ARBA" id="ARBA00023264"/>
    </source>
</evidence>
<evidence type="ECO:0000256" key="7">
    <source>
        <dbReference type="RuleBase" id="RU365024"/>
    </source>
</evidence>
<keyword evidence="7" id="KW-0547">Nucleotide-binding</keyword>
<comment type="subcellular location">
    <subcellularLocation>
        <location evidence="7">Mitochondrion</location>
    </subcellularLocation>
</comment>
<evidence type="ECO:0000256" key="1">
    <source>
        <dbReference type="ARBA" id="ARBA00022516"/>
    </source>
</evidence>
<comment type="similarity">
    <text evidence="7">Belongs to the CDP-alcohol phosphatidyltransferase class-II family.</text>
</comment>
<evidence type="ECO:0000313" key="9">
    <source>
        <dbReference type="Proteomes" id="UP001292079"/>
    </source>
</evidence>
<sequence>MSGANLSHEYFTSRQDRTWIFKNVPSLANFYCDLIHVISKFCYSVRPDASLVANRNDILSSNSSSFQREFHYTLCSFLRNKHLDSSSSSNSSGSIMNSMNDTYIIPLLQYGHCNVHYENKFLQYLLQYLTSCYHESFKLYLASGYFNLTKLYEKLFVNLSNSTMNTTNTTNSSNSSSSCCNTINLLCASPSANGFLNSKGVSGYIPLAYREALIKLLELLFHTNINHCNVNIYEYARPEWTFHAKGLWIESVNNNKKIVEMNKKNIPSCSLSLIGSSNFSYRSLNHDLESQLCIITTNENLRQCLYNEICYIFSTSYCYPVTLSQLMYQTQYRLPWYCRFILPIFRWYM</sequence>
<dbReference type="Proteomes" id="UP001292079">
    <property type="component" value="Unassembled WGS sequence"/>
</dbReference>
<protein>
    <recommendedName>
        <fullName evidence="7">CDP-diacylglycerol--glycerol-3-phosphate 3-phosphatidyltransferase</fullName>
        <ecNumber evidence="7">2.7.8.5</ecNumber>
    </recommendedName>
</protein>
<dbReference type="GO" id="GO:0005524">
    <property type="term" value="F:ATP binding"/>
    <property type="evidence" value="ECO:0007669"/>
    <property type="project" value="UniProtKB-KW"/>
</dbReference>
<keyword evidence="7" id="KW-0496">Mitochondrion</keyword>
<dbReference type="InterPro" id="IPR016270">
    <property type="entry name" value="PGS1"/>
</dbReference>
<keyword evidence="4 7" id="KW-0443">Lipid metabolism</keyword>
<dbReference type="CDD" id="cd09137">
    <property type="entry name" value="PLDc_PGS1_euk_2"/>
    <property type="match status" value="1"/>
</dbReference>
<comment type="function">
    <text evidence="7">Functions in the biosynthesis of the anionic phospholipids phosphatidylglycerol and cardiolipin.</text>
</comment>
<reference evidence="8" key="2">
    <citation type="journal article" date="2023" name="Infect Dis Poverty">
        <title>Chromosome-scale genome of the human blood fluke Schistosoma mekongi and its implications for public health.</title>
        <authorList>
            <person name="Zhou M."/>
            <person name="Xu L."/>
            <person name="Xu D."/>
            <person name="Chen W."/>
            <person name="Khan J."/>
            <person name="Hu Y."/>
            <person name="Huang H."/>
            <person name="Wei H."/>
            <person name="Zhang Y."/>
            <person name="Chusongsang P."/>
            <person name="Tanasarnprasert K."/>
            <person name="Hu X."/>
            <person name="Limpanont Y."/>
            <person name="Lv Z."/>
        </authorList>
    </citation>
    <scope>NUCLEOTIDE SEQUENCE</scope>
    <source>
        <strain evidence="8">LV_2022a</strain>
    </source>
</reference>
<dbReference type="PANTHER" id="PTHR12586">
    <property type="entry name" value="CDP-DIACYLGLYCEROL--SERINE O-PHOSPHATIDYLTRANSFERASE"/>
    <property type="match status" value="1"/>
</dbReference>
<keyword evidence="7" id="KW-0067">ATP-binding</keyword>
<dbReference type="PANTHER" id="PTHR12586:SF1">
    <property type="entry name" value="CDP-DIACYLGLYCEROL--GLYCEROL-3-PHOSPHATE 3-PHOSPHATIDYLTRANSFERASE, MITOCHONDRIAL"/>
    <property type="match status" value="1"/>
</dbReference>
<accession>A0AAE2D8L0</accession>
<evidence type="ECO:0000256" key="2">
    <source>
        <dbReference type="ARBA" id="ARBA00022679"/>
    </source>
</evidence>
<dbReference type="Gene3D" id="3.30.870.10">
    <property type="entry name" value="Endonuclease Chain A"/>
    <property type="match status" value="2"/>
</dbReference>
<dbReference type="EC" id="2.7.8.5" evidence="7"/>
<keyword evidence="2 7" id="KW-0808">Transferase</keyword>
<evidence type="ECO:0000256" key="5">
    <source>
        <dbReference type="ARBA" id="ARBA00023209"/>
    </source>
</evidence>
<keyword evidence="6 7" id="KW-1208">Phospholipid metabolism</keyword>
<keyword evidence="1 7" id="KW-0444">Lipid biosynthesis</keyword>
<organism evidence="8 9">
    <name type="scientific">Schistosoma mekongi</name>
    <name type="common">Parasitic worm</name>
    <dbReference type="NCBI Taxonomy" id="38744"/>
    <lineage>
        <taxon>Eukaryota</taxon>
        <taxon>Metazoa</taxon>
        <taxon>Spiralia</taxon>
        <taxon>Lophotrochozoa</taxon>
        <taxon>Platyhelminthes</taxon>
        <taxon>Trematoda</taxon>
        <taxon>Digenea</taxon>
        <taxon>Strigeidida</taxon>
        <taxon>Schistosomatoidea</taxon>
        <taxon>Schistosomatidae</taxon>
        <taxon>Schistosoma</taxon>
    </lineage>
</organism>
<name>A0AAE2D8L0_SCHME</name>
<evidence type="ECO:0000256" key="4">
    <source>
        <dbReference type="ARBA" id="ARBA00023098"/>
    </source>
</evidence>
<dbReference type="GO" id="GO:0005739">
    <property type="term" value="C:mitochondrion"/>
    <property type="evidence" value="ECO:0007669"/>
    <property type="project" value="UniProtKB-SubCell"/>
</dbReference>
<dbReference type="GO" id="GO:0008444">
    <property type="term" value="F:CDP-diacylglycerol-glycerol-3-phosphate 3-phosphatidyltransferase activity"/>
    <property type="evidence" value="ECO:0007669"/>
    <property type="project" value="UniProtKB-EC"/>
</dbReference>
<gene>
    <name evidence="8" type="ORF">MN116_000626</name>
</gene>
<comment type="catalytic activity">
    <reaction evidence="7">
        <text>a CDP-1,2-diacyl-sn-glycerol + sn-glycerol 3-phosphate = a 1,2-diacyl-sn-glycero-3-phospho-(1'-sn-glycero-3'-phosphate) + CMP + H(+)</text>
        <dbReference type="Rhea" id="RHEA:12593"/>
        <dbReference type="ChEBI" id="CHEBI:15378"/>
        <dbReference type="ChEBI" id="CHEBI:57597"/>
        <dbReference type="ChEBI" id="CHEBI:58332"/>
        <dbReference type="ChEBI" id="CHEBI:60110"/>
        <dbReference type="ChEBI" id="CHEBI:60377"/>
        <dbReference type="EC" id="2.7.8.5"/>
    </reaction>
</comment>
<dbReference type="EMBL" id="JALJAT010000001">
    <property type="protein sequence ID" value="KAK4475553.1"/>
    <property type="molecule type" value="Genomic_DNA"/>
</dbReference>
<dbReference type="SUPFAM" id="SSF56024">
    <property type="entry name" value="Phospholipase D/nuclease"/>
    <property type="match status" value="1"/>
</dbReference>
<comment type="pathway">
    <text evidence="7">Phospholipid metabolism; phosphatidylglycerol biosynthesis; phosphatidylglycerol from CDP-diacylglycerol: step 1/2.</text>
</comment>
<keyword evidence="3" id="KW-0677">Repeat</keyword>
<dbReference type="GO" id="GO:0032049">
    <property type="term" value="P:cardiolipin biosynthetic process"/>
    <property type="evidence" value="ECO:0007669"/>
    <property type="project" value="InterPro"/>
</dbReference>
<proteinExistence type="inferred from homology"/>
<evidence type="ECO:0000313" key="8">
    <source>
        <dbReference type="EMBL" id="KAK4475553.1"/>
    </source>
</evidence>
<reference evidence="8" key="1">
    <citation type="submission" date="2022-04" db="EMBL/GenBank/DDBJ databases">
        <authorList>
            <person name="Xu L."/>
            <person name="Lv Z."/>
        </authorList>
    </citation>
    <scope>NUCLEOTIDE SEQUENCE</scope>
    <source>
        <strain evidence="8">LV_2022a</strain>
    </source>
</reference>
<dbReference type="AlphaFoldDB" id="A0AAE2D8L0"/>